<dbReference type="PROSITE" id="PS50011">
    <property type="entry name" value="PROTEIN_KINASE_DOM"/>
    <property type="match status" value="1"/>
</dbReference>
<keyword evidence="4 9" id="KW-0418">Kinase</keyword>
<evidence type="ECO:0000256" key="6">
    <source>
        <dbReference type="ARBA" id="ARBA00061236"/>
    </source>
</evidence>
<evidence type="ECO:0000256" key="1">
    <source>
        <dbReference type="ARBA" id="ARBA00022527"/>
    </source>
</evidence>
<dbReference type="PROSITE" id="PS00108">
    <property type="entry name" value="PROTEIN_KINASE_ST"/>
    <property type="match status" value="1"/>
</dbReference>
<evidence type="ECO:0000256" key="7">
    <source>
        <dbReference type="PROSITE-ProRule" id="PRU10141"/>
    </source>
</evidence>
<evidence type="ECO:0000313" key="13">
    <source>
        <dbReference type="Proteomes" id="UP000636709"/>
    </source>
</evidence>
<dbReference type="GO" id="GO:0010229">
    <property type="term" value="P:inflorescence development"/>
    <property type="evidence" value="ECO:0007669"/>
    <property type="project" value="UniProtKB-ARBA"/>
</dbReference>
<dbReference type="FunFam" id="1.10.510.10:FF:000059">
    <property type="entry name" value="Casein kinase II subunit alpha"/>
    <property type="match status" value="1"/>
</dbReference>
<comment type="catalytic activity">
    <reaction evidence="9">
        <text>L-threonyl-[protein] + ATP = O-phospho-L-threonyl-[protein] + ADP + H(+)</text>
        <dbReference type="Rhea" id="RHEA:46608"/>
        <dbReference type="Rhea" id="RHEA-COMP:11060"/>
        <dbReference type="Rhea" id="RHEA-COMP:11605"/>
        <dbReference type="ChEBI" id="CHEBI:15378"/>
        <dbReference type="ChEBI" id="CHEBI:30013"/>
        <dbReference type="ChEBI" id="CHEBI:30616"/>
        <dbReference type="ChEBI" id="CHEBI:61977"/>
        <dbReference type="ChEBI" id="CHEBI:456216"/>
        <dbReference type="EC" id="2.7.11.1"/>
    </reaction>
</comment>
<reference evidence="12" key="1">
    <citation type="submission" date="2020-07" db="EMBL/GenBank/DDBJ databases">
        <title>Genome sequence and genetic diversity analysis of an under-domesticated orphan crop, white fonio (Digitaria exilis).</title>
        <authorList>
            <person name="Bennetzen J.L."/>
            <person name="Chen S."/>
            <person name="Ma X."/>
            <person name="Wang X."/>
            <person name="Yssel A.E.J."/>
            <person name="Chaluvadi S.R."/>
            <person name="Johnson M."/>
            <person name="Gangashetty P."/>
            <person name="Hamidou F."/>
            <person name="Sanogo M.D."/>
            <person name="Zwaenepoel A."/>
            <person name="Wallace J."/>
            <person name="Van De Peer Y."/>
            <person name="Van Deynze A."/>
        </authorList>
    </citation>
    <scope>NUCLEOTIDE SEQUENCE</scope>
    <source>
        <tissue evidence="12">Leaves</tissue>
    </source>
</reference>
<keyword evidence="3 7" id="KW-0547">Nucleotide-binding</keyword>
<dbReference type="GO" id="GO:0009648">
    <property type="term" value="P:photoperiodism"/>
    <property type="evidence" value="ECO:0007669"/>
    <property type="project" value="UniProtKB-ARBA"/>
</dbReference>
<dbReference type="GO" id="GO:0005524">
    <property type="term" value="F:ATP binding"/>
    <property type="evidence" value="ECO:0007669"/>
    <property type="project" value="UniProtKB-UniRule"/>
</dbReference>
<dbReference type="InterPro" id="IPR017441">
    <property type="entry name" value="Protein_kinase_ATP_BS"/>
</dbReference>
<dbReference type="SUPFAM" id="SSF56112">
    <property type="entry name" value="Protein kinase-like (PK-like)"/>
    <property type="match status" value="1"/>
</dbReference>
<evidence type="ECO:0000256" key="10">
    <source>
        <dbReference type="SAM" id="MobiDB-lite"/>
    </source>
</evidence>
<comment type="catalytic activity">
    <reaction evidence="9">
        <text>L-seryl-[protein] + ATP = O-phospho-L-seryl-[protein] + ADP + H(+)</text>
        <dbReference type="Rhea" id="RHEA:17989"/>
        <dbReference type="Rhea" id="RHEA-COMP:9863"/>
        <dbReference type="Rhea" id="RHEA-COMP:11604"/>
        <dbReference type="ChEBI" id="CHEBI:15378"/>
        <dbReference type="ChEBI" id="CHEBI:29999"/>
        <dbReference type="ChEBI" id="CHEBI:30616"/>
        <dbReference type="ChEBI" id="CHEBI:83421"/>
        <dbReference type="ChEBI" id="CHEBI:456216"/>
        <dbReference type="EC" id="2.7.11.1"/>
    </reaction>
</comment>
<dbReference type="InterPro" id="IPR045216">
    <property type="entry name" value="CK2_alpha"/>
</dbReference>
<dbReference type="PANTHER" id="PTHR24054:SF56">
    <property type="entry name" value="CASEIN KINASE II SUBUNIT ALPHA-1"/>
    <property type="match status" value="1"/>
</dbReference>
<dbReference type="Gene3D" id="3.30.200.20">
    <property type="entry name" value="Phosphorylase Kinase, domain 1"/>
    <property type="match status" value="1"/>
</dbReference>
<dbReference type="SMART" id="SM00220">
    <property type="entry name" value="S_TKc"/>
    <property type="match status" value="1"/>
</dbReference>
<feature type="binding site" evidence="7">
    <location>
        <position position="181"/>
    </location>
    <ligand>
        <name>ATP</name>
        <dbReference type="ChEBI" id="CHEBI:30616"/>
    </ligand>
</feature>
<dbReference type="PROSITE" id="PS00107">
    <property type="entry name" value="PROTEIN_KINASE_ATP"/>
    <property type="match status" value="1"/>
</dbReference>
<evidence type="ECO:0000313" key="12">
    <source>
        <dbReference type="EMBL" id="KAF8646049.1"/>
    </source>
</evidence>
<organism evidence="12 13">
    <name type="scientific">Digitaria exilis</name>
    <dbReference type="NCBI Taxonomy" id="1010633"/>
    <lineage>
        <taxon>Eukaryota</taxon>
        <taxon>Viridiplantae</taxon>
        <taxon>Streptophyta</taxon>
        <taxon>Embryophyta</taxon>
        <taxon>Tracheophyta</taxon>
        <taxon>Spermatophyta</taxon>
        <taxon>Magnoliopsida</taxon>
        <taxon>Liliopsida</taxon>
        <taxon>Poales</taxon>
        <taxon>Poaceae</taxon>
        <taxon>PACMAD clade</taxon>
        <taxon>Panicoideae</taxon>
        <taxon>Panicodae</taxon>
        <taxon>Paniceae</taxon>
        <taxon>Anthephorinae</taxon>
        <taxon>Digitaria</taxon>
    </lineage>
</organism>
<feature type="domain" description="Protein kinase" evidence="11">
    <location>
        <begin position="152"/>
        <end position="390"/>
    </location>
</feature>
<comment type="function">
    <text evidence="9">Casein kinases are operationally defined by their preferential utilization of acidic proteins as substrates.</text>
</comment>
<evidence type="ECO:0000259" key="11">
    <source>
        <dbReference type="PROSITE" id="PS50011"/>
    </source>
</evidence>
<dbReference type="Gene3D" id="1.10.510.10">
    <property type="entry name" value="Transferase(Phosphotransferase) domain 1"/>
    <property type="match status" value="1"/>
</dbReference>
<keyword evidence="5 7" id="KW-0067">ATP-binding</keyword>
<dbReference type="PANTHER" id="PTHR24054">
    <property type="entry name" value="CASEIN KINASE II SUBUNIT ALPHA"/>
    <property type="match status" value="1"/>
</dbReference>
<sequence length="404" mass="45949">MQKRGPPRQRTILPVSDGKPADSSARPSPLLDSIIPAARREIRLLPLPPAQTLACPSRLAAGDGRRMIGALPWNRLPSGITKPAAAAAAAVIVAALASSFLALPRPRSASVAAGSGLAMSKARVYADVNVLRPKEYWDYEALTVQWGEQDDYEVVRKVGRGKYSEVFEGINVNNNEKCIIKILKPVKKKKIKREIKILQNLCGGPNIIKLLDIVRDQHSKTPSLIFEYVNNTDFKVLYPTLTDYDIRYYIYELLKALDYCHSQGIMHRDVKPHNVMIDHELRKLRLIDWGLAEFYHPGKEYNVRVASRYFKGPELLVDLQDYDYSLDMWSLGCMFAGMIFRKEPFFYGHDNHDQLVKIAKVSAIDFLDKLLRYDHQDRLTAREAMAHPYFLQVRAAENSRTRPQ</sequence>
<dbReference type="GO" id="GO:0005634">
    <property type="term" value="C:nucleus"/>
    <property type="evidence" value="ECO:0007669"/>
    <property type="project" value="TreeGrafter"/>
</dbReference>
<dbReference type="FunFam" id="3.30.200.20:FF:000088">
    <property type="entry name" value="Casein kinase II subunit alpha"/>
    <property type="match status" value="1"/>
</dbReference>
<dbReference type="GO" id="GO:0051726">
    <property type="term" value="P:regulation of cell cycle"/>
    <property type="evidence" value="ECO:0007669"/>
    <property type="project" value="TreeGrafter"/>
</dbReference>
<proteinExistence type="inferred from homology"/>
<keyword evidence="2 9" id="KW-0808">Transferase</keyword>
<keyword evidence="13" id="KW-1185">Reference proteome</keyword>
<dbReference type="OrthoDB" id="10254671at2759"/>
<feature type="region of interest" description="Disordered" evidence="10">
    <location>
        <begin position="1"/>
        <end position="28"/>
    </location>
</feature>
<dbReference type="EMBL" id="JACEFO010002926">
    <property type="protein sequence ID" value="KAF8646049.1"/>
    <property type="molecule type" value="Genomic_DNA"/>
</dbReference>
<dbReference type="GO" id="GO:0005956">
    <property type="term" value="C:protein kinase CK2 complex"/>
    <property type="evidence" value="ECO:0007669"/>
    <property type="project" value="TreeGrafter"/>
</dbReference>
<comment type="similarity">
    <text evidence="6 9">Belongs to the protein kinase superfamily. Ser/Thr protein kinase family. CK2 subfamily.</text>
</comment>
<dbReference type="Proteomes" id="UP000636709">
    <property type="component" value="Unassembled WGS sequence"/>
</dbReference>
<dbReference type="AlphaFoldDB" id="A0A835DWZ6"/>
<dbReference type="EC" id="2.7.11.1" evidence="9"/>
<dbReference type="InterPro" id="IPR011009">
    <property type="entry name" value="Kinase-like_dom_sf"/>
</dbReference>
<keyword evidence="1 8" id="KW-0723">Serine/threonine-protein kinase</keyword>
<dbReference type="InterPro" id="IPR000719">
    <property type="entry name" value="Prot_kinase_dom"/>
</dbReference>
<protein>
    <recommendedName>
        <fullName evidence="9">Casein kinase II subunit alpha</fullName>
        <shortName evidence="9">CK II alpha</shortName>
        <ecNumber evidence="9">2.7.11.1</ecNumber>
    </recommendedName>
</protein>
<dbReference type="GO" id="GO:0106310">
    <property type="term" value="F:protein serine kinase activity"/>
    <property type="evidence" value="ECO:0007669"/>
    <property type="project" value="UniProtKB-UniRule"/>
</dbReference>
<dbReference type="CDD" id="cd14132">
    <property type="entry name" value="STKc_CK2_alpha"/>
    <property type="match status" value="1"/>
</dbReference>
<dbReference type="GO" id="GO:0005829">
    <property type="term" value="C:cytosol"/>
    <property type="evidence" value="ECO:0007669"/>
    <property type="project" value="TreeGrafter"/>
</dbReference>
<dbReference type="Pfam" id="PF00069">
    <property type="entry name" value="Pkinase"/>
    <property type="match status" value="1"/>
</dbReference>
<evidence type="ECO:0000256" key="8">
    <source>
        <dbReference type="RuleBase" id="RU000304"/>
    </source>
</evidence>
<dbReference type="InterPro" id="IPR008271">
    <property type="entry name" value="Ser/Thr_kinase_AS"/>
</dbReference>
<evidence type="ECO:0000256" key="4">
    <source>
        <dbReference type="ARBA" id="ARBA00022777"/>
    </source>
</evidence>
<dbReference type="GO" id="GO:0004674">
    <property type="term" value="F:protein serine/threonine kinase activity"/>
    <property type="evidence" value="ECO:0007669"/>
    <property type="project" value="UniProtKB-UniRule"/>
</dbReference>
<evidence type="ECO:0000256" key="2">
    <source>
        <dbReference type="ARBA" id="ARBA00022679"/>
    </source>
</evidence>
<accession>A0A835DWZ6</accession>
<gene>
    <name evidence="12" type="ORF">HU200_066012</name>
</gene>
<name>A0A835DWZ6_9POAL</name>
<evidence type="ECO:0000256" key="9">
    <source>
        <dbReference type="RuleBase" id="RU369118"/>
    </source>
</evidence>
<comment type="caution">
    <text evidence="12">The sequence shown here is derived from an EMBL/GenBank/DDBJ whole genome shotgun (WGS) entry which is preliminary data.</text>
</comment>
<evidence type="ECO:0000256" key="3">
    <source>
        <dbReference type="ARBA" id="ARBA00022741"/>
    </source>
</evidence>
<evidence type="ECO:0000256" key="5">
    <source>
        <dbReference type="ARBA" id="ARBA00022840"/>
    </source>
</evidence>